<feature type="region of interest" description="Disordered" evidence="1">
    <location>
        <begin position="109"/>
        <end position="137"/>
    </location>
</feature>
<gene>
    <name evidence="3" type="ORF">NOR_02153</name>
</gene>
<sequence length="732" mass="82100">MAASRGWLQWHPWLHGDEITKKNDDILPLSRYSANHGRGSGSRAQWQSARMPRRTWVRRLAAYALFIVALVYLFNRSSSTSPSSPPRSRGDGYDAVNLEVAGQHRFDAPGSTHVDVASEKSSHPHQAPSAEFNDRQKGTDKAWKEIAAVKSESVSKYEGPIWFPALASSLRAISSTNGASLKNSNLLFAAASLKSASTLLAMACEMVLEREIYAHFVFISTADITMQDLLEVNGIDRTYPLILHDARPDYFEASTERRMSLAVVKALRIINSYMHPQAIFVDSTNAEEDYFLHAVRDQVSSTRSALIELPERPRTSLSWISKLDPSALSGKFNDAPCTAEVMDVWTLTENIVAWNKVRFEILIHATPTGTANLKRLLRSIARADLAGIQTPHITVEVPNIIEDSLESYLASFKWPRPTPYHGQPAPMISLRRRITRQLMDEEDSSVRFVESFWPTDPSNSHVLVLSPHTEITPQFFQYVKYSLLHQLHSKTALMGDHRASLLGISLSVPTTLIDGTRAFTPPRPLHDGKDAPGETSFLWQRPNSEAMVFLGEKWVELHHLITQTLYKKRSMSSVPELLAKRQVGKKYPAWLEYALRLSRIRGYSTLYPSRETANAIIGVHSDVPDTPEEHLNDGSRSKSPKDILDEGNERFEPVSPVDMLETLPRGGKLPSLRDVPLLSWDGKVETVDDLAKDADDYTALFRKEVGGCEDDYSKSRHAANKLALDLFCRHEA</sequence>
<dbReference type="PANTHER" id="PTHR33604:SF3">
    <property type="entry name" value="OSJNBA0004B13.7 PROTEIN"/>
    <property type="match status" value="1"/>
</dbReference>
<protein>
    <recommendedName>
        <fullName evidence="5">Glycosyltransferase 2</fullName>
    </recommendedName>
</protein>
<evidence type="ECO:0008006" key="5">
    <source>
        <dbReference type="Google" id="ProtNLM"/>
    </source>
</evidence>
<feature type="compositionally biased region" description="Basic and acidic residues" evidence="1">
    <location>
        <begin position="627"/>
        <end position="648"/>
    </location>
</feature>
<reference evidence="3 4" key="1">
    <citation type="journal article" date="2016" name="Genome Biol. Evol.">
        <title>Divergent and convergent evolution of fungal pathogenicity.</title>
        <authorList>
            <person name="Shang Y."/>
            <person name="Xiao G."/>
            <person name="Zheng P."/>
            <person name="Cen K."/>
            <person name="Zhan S."/>
            <person name="Wang C."/>
        </authorList>
    </citation>
    <scope>NUCLEOTIDE SEQUENCE [LARGE SCALE GENOMIC DNA]</scope>
    <source>
        <strain evidence="3 4">RCEF 4871</strain>
    </source>
</reference>
<proteinExistence type="predicted"/>
<evidence type="ECO:0000256" key="2">
    <source>
        <dbReference type="SAM" id="Phobius"/>
    </source>
</evidence>
<dbReference type="PANTHER" id="PTHR33604">
    <property type="entry name" value="OSJNBA0004B13.7 PROTEIN"/>
    <property type="match status" value="1"/>
</dbReference>
<evidence type="ECO:0000313" key="4">
    <source>
        <dbReference type="Proteomes" id="UP000243498"/>
    </source>
</evidence>
<dbReference type="OMA" id="FFKHMPT"/>
<evidence type="ECO:0000256" key="1">
    <source>
        <dbReference type="SAM" id="MobiDB-lite"/>
    </source>
</evidence>
<name>A0A167H9Y2_METRR</name>
<dbReference type="STRING" id="1081105.A0A167H9Y2"/>
<comment type="caution">
    <text evidence="3">The sequence shown here is derived from an EMBL/GenBank/DDBJ whole genome shotgun (WGS) entry which is preliminary data.</text>
</comment>
<keyword evidence="4" id="KW-1185">Reference proteome</keyword>
<feature type="region of interest" description="Disordered" evidence="1">
    <location>
        <begin position="621"/>
        <end position="648"/>
    </location>
</feature>
<dbReference type="Proteomes" id="UP000243498">
    <property type="component" value="Unassembled WGS sequence"/>
</dbReference>
<evidence type="ECO:0000313" key="3">
    <source>
        <dbReference type="EMBL" id="OAA47663.1"/>
    </source>
</evidence>
<keyword evidence="2" id="KW-0812">Transmembrane</keyword>
<dbReference type="EMBL" id="AZHC01000005">
    <property type="protein sequence ID" value="OAA47663.1"/>
    <property type="molecule type" value="Genomic_DNA"/>
</dbReference>
<dbReference type="OrthoDB" id="5397682at2759"/>
<dbReference type="AlphaFoldDB" id="A0A167H9Y2"/>
<keyword evidence="2" id="KW-0472">Membrane</keyword>
<organism evidence="3 4">
    <name type="scientific">Metarhizium rileyi (strain RCEF 4871)</name>
    <name type="common">Nomuraea rileyi</name>
    <dbReference type="NCBI Taxonomy" id="1649241"/>
    <lineage>
        <taxon>Eukaryota</taxon>
        <taxon>Fungi</taxon>
        <taxon>Dikarya</taxon>
        <taxon>Ascomycota</taxon>
        <taxon>Pezizomycotina</taxon>
        <taxon>Sordariomycetes</taxon>
        <taxon>Hypocreomycetidae</taxon>
        <taxon>Hypocreales</taxon>
        <taxon>Clavicipitaceae</taxon>
        <taxon>Metarhizium</taxon>
    </lineage>
</organism>
<accession>A0A167H9Y2</accession>
<feature type="transmembrane region" description="Helical" evidence="2">
    <location>
        <begin position="56"/>
        <end position="74"/>
    </location>
</feature>
<keyword evidence="2" id="KW-1133">Transmembrane helix</keyword>